<dbReference type="OrthoDB" id="4940681at2759"/>
<dbReference type="AlphaFoldDB" id="A0A0B2WRZ7"/>
<dbReference type="Gene3D" id="3.40.50.300">
    <property type="entry name" value="P-loop containing nucleotide triphosphate hydrolases"/>
    <property type="match status" value="1"/>
</dbReference>
<dbReference type="Pfam" id="PF23232">
    <property type="entry name" value="AAA_lid_13"/>
    <property type="match status" value="1"/>
</dbReference>
<gene>
    <name evidence="3" type="ORF">MAM_05833</name>
</gene>
<sequence length="765" mass="88439">MLASSISYPNRPRHSDQGSDDDAELVHARDSRRRARHRPRRVIDWRGEICHFLDLSSESTDEDVLHALETVSDRLQEAASSTSEQASRKPPRFQVVNRIECRNLVGSNAMYLETPRLVESGPHGAHLTGSNEIRNLKAYLKQNKEVVSLVHRHFECCGKLSLERIHRHQRRAVAIEPSTLLTREYMEIISDGLRNALTQLSQVALQGVLHPKFEADGDEDEEMIPHPYLWWYHRRQEIETARRRLGHTARQMIELCHDYFQNRLQDVWSTVDGLLSRGSITAEYIEYLFLPGEIVVSKLKGSRVAQWESFCTSDWLMKNSANERSESLGLIDVTYWTFNGNFEKNRTSLSIGPVPSLDQTFDITQLLVHPVRFAPEQIRETLRQRGNMFWMCRRRNYVSYTRVFDDVTQNADLSRFMIDIAMYRELHKSISDAEGLHRDDLGPDVMSQDNPDLGDSFYMCLPTNIVGFHMGEKKWREVPSNDLEVDHFEDVHWNEQIFDFLVLPTHTKELILALVTNKINRDEHTDVIRGKGNGLFILLHGAPGTGKTLTAESVAEIARKPLYRITCGDIGTKAEEVEKYLESALYIGQSWDCVVLLDEADVFLEQRSSASLERNALVSVFLRVLEYFEGILILTTNRVGTFDEAFKSRIHLSLRYQNLDQRQRQLIWANFINRLESLGKTEGRSLIDAEGVRRHIDLLAQTPFNGREIRNAISTARQLALFRRQTLTYEHLEAVLREVREFGEYTKEINRGFTDEELARDTRLR</sequence>
<dbReference type="RefSeq" id="XP_040677313.1">
    <property type="nucleotide sequence ID" value="XM_040824631.1"/>
</dbReference>
<dbReference type="Pfam" id="PF22942">
    <property type="entry name" value="DUF7025"/>
    <property type="match status" value="1"/>
</dbReference>
<dbReference type="Proteomes" id="UP000030816">
    <property type="component" value="Unassembled WGS sequence"/>
</dbReference>
<dbReference type="PANTHER" id="PTHR46411:SF2">
    <property type="entry name" value="AAA+ ATPASE DOMAIN-CONTAINING PROTEIN"/>
    <property type="match status" value="1"/>
</dbReference>
<dbReference type="EMBL" id="AZHE01000016">
    <property type="protein sequence ID" value="KHN96247.1"/>
    <property type="molecule type" value="Genomic_DNA"/>
</dbReference>
<accession>A0A0B2WRZ7</accession>
<dbReference type="CDD" id="cd19481">
    <property type="entry name" value="RecA-like_protease"/>
    <property type="match status" value="1"/>
</dbReference>
<feature type="domain" description="AAA+ ATPase" evidence="2">
    <location>
        <begin position="533"/>
        <end position="660"/>
    </location>
</feature>
<evidence type="ECO:0000313" key="4">
    <source>
        <dbReference type="Proteomes" id="UP000030816"/>
    </source>
</evidence>
<dbReference type="SUPFAM" id="SSF52540">
    <property type="entry name" value="P-loop containing nucleoside triphosphate hydrolases"/>
    <property type="match status" value="1"/>
</dbReference>
<comment type="caution">
    <text evidence="3">The sequence shown here is derived from an EMBL/GenBank/DDBJ whole genome shotgun (WGS) entry which is preliminary data.</text>
</comment>
<protein>
    <submittedName>
        <fullName evidence="3">ATPase, AAA-type, core</fullName>
    </submittedName>
</protein>
<evidence type="ECO:0000256" key="1">
    <source>
        <dbReference type="SAM" id="MobiDB-lite"/>
    </source>
</evidence>
<reference evidence="3 4" key="1">
    <citation type="journal article" date="2014" name="Proc. Natl. Acad. Sci. U.S.A.">
        <title>Trajectory and genomic determinants of fungal-pathogen speciation and host adaptation.</title>
        <authorList>
            <person name="Hu X."/>
            <person name="Xiao G."/>
            <person name="Zheng P."/>
            <person name="Shang Y."/>
            <person name="Su Y."/>
            <person name="Zhang X."/>
            <person name="Liu X."/>
            <person name="Zhan S."/>
            <person name="St Leger R.J."/>
            <person name="Wang C."/>
        </authorList>
    </citation>
    <scope>NUCLEOTIDE SEQUENCE [LARGE SCALE GENOMIC DNA]</scope>
    <source>
        <strain evidence="3 4">ARSEF 1941</strain>
    </source>
</reference>
<dbReference type="Pfam" id="PF00004">
    <property type="entry name" value="AAA"/>
    <property type="match status" value="1"/>
</dbReference>
<dbReference type="InterPro" id="IPR027417">
    <property type="entry name" value="P-loop_NTPase"/>
</dbReference>
<dbReference type="GO" id="GO:0016887">
    <property type="term" value="F:ATP hydrolysis activity"/>
    <property type="evidence" value="ECO:0007669"/>
    <property type="project" value="InterPro"/>
</dbReference>
<evidence type="ECO:0000259" key="2">
    <source>
        <dbReference type="SMART" id="SM00382"/>
    </source>
</evidence>
<dbReference type="SMART" id="SM00382">
    <property type="entry name" value="AAA"/>
    <property type="match status" value="1"/>
</dbReference>
<evidence type="ECO:0000313" key="3">
    <source>
        <dbReference type="EMBL" id="KHN96247.1"/>
    </source>
</evidence>
<dbReference type="STRING" id="1081103.A0A0B2WRZ7"/>
<dbReference type="InterPro" id="IPR003593">
    <property type="entry name" value="AAA+_ATPase"/>
</dbReference>
<name>A0A0B2WRZ7_METAS</name>
<feature type="region of interest" description="Disordered" evidence="1">
    <location>
        <begin position="1"/>
        <end position="37"/>
    </location>
</feature>
<proteinExistence type="predicted"/>
<dbReference type="HOGENOM" id="CLU_004471_4_7_1"/>
<organism evidence="3 4">
    <name type="scientific">Metarhizium album (strain ARSEF 1941)</name>
    <dbReference type="NCBI Taxonomy" id="1081103"/>
    <lineage>
        <taxon>Eukaryota</taxon>
        <taxon>Fungi</taxon>
        <taxon>Dikarya</taxon>
        <taxon>Ascomycota</taxon>
        <taxon>Pezizomycotina</taxon>
        <taxon>Sordariomycetes</taxon>
        <taxon>Hypocreomycetidae</taxon>
        <taxon>Hypocreales</taxon>
        <taxon>Clavicipitaceae</taxon>
        <taxon>Metarhizium</taxon>
    </lineage>
</organism>
<dbReference type="InterPro" id="IPR056599">
    <property type="entry name" value="AAA_lid_fung"/>
</dbReference>
<dbReference type="InterPro" id="IPR054289">
    <property type="entry name" value="DUF7025"/>
</dbReference>
<dbReference type="PANTHER" id="PTHR46411">
    <property type="entry name" value="FAMILY ATPASE, PUTATIVE-RELATED"/>
    <property type="match status" value="1"/>
</dbReference>
<dbReference type="GO" id="GO:0005524">
    <property type="term" value="F:ATP binding"/>
    <property type="evidence" value="ECO:0007669"/>
    <property type="project" value="InterPro"/>
</dbReference>
<dbReference type="GeneID" id="63740288"/>
<keyword evidence="4" id="KW-1185">Reference proteome</keyword>
<dbReference type="InterPro" id="IPR003959">
    <property type="entry name" value="ATPase_AAA_core"/>
</dbReference>